<keyword evidence="3" id="KW-1185">Reference proteome</keyword>
<sequence length="76" mass="8660">MAIVMSVRSKIVVAVIVVTFVLAAMLVVASTAGWFHSSHQPMPAPHPLQHPYLKVPYVHPFNIHRPYRHLGRFLFF</sequence>
<keyword evidence="1" id="KW-0472">Membrane</keyword>
<comment type="caution">
    <text evidence="2">The sequence shown here is derived from an EMBL/GenBank/DDBJ whole genome shotgun (WGS) entry which is preliminary data.</text>
</comment>
<proteinExistence type="predicted"/>
<protein>
    <submittedName>
        <fullName evidence="2">Uncharacterized protein</fullName>
    </submittedName>
</protein>
<name>A0AAW1CUJ0_9HEMI</name>
<evidence type="ECO:0000313" key="2">
    <source>
        <dbReference type="EMBL" id="KAK9502521.1"/>
    </source>
</evidence>
<gene>
    <name evidence="2" type="ORF">O3M35_011290</name>
</gene>
<evidence type="ECO:0000313" key="3">
    <source>
        <dbReference type="Proteomes" id="UP001461498"/>
    </source>
</evidence>
<dbReference type="EMBL" id="JAPXFL010000008">
    <property type="protein sequence ID" value="KAK9502521.1"/>
    <property type="molecule type" value="Genomic_DNA"/>
</dbReference>
<organism evidence="2 3">
    <name type="scientific">Rhynocoris fuscipes</name>
    <dbReference type="NCBI Taxonomy" id="488301"/>
    <lineage>
        <taxon>Eukaryota</taxon>
        <taxon>Metazoa</taxon>
        <taxon>Ecdysozoa</taxon>
        <taxon>Arthropoda</taxon>
        <taxon>Hexapoda</taxon>
        <taxon>Insecta</taxon>
        <taxon>Pterygota</taxon>
        <taxon>Neoptera</taxon>
        <taxon>Paraneoptera</taxon>
        <taxon>Hemiptera</taxon>
        <taxon>Heteroptera</taxon>
        <taxon>Panheteroptera</taxon>
        <taxon>Cimicomorpha</taxon>
        <taxon>Reduviidae</taxon>
        <taxon>Harpactorinae</taxon>
        <taxon>Harpactorini</taxon>
        <taxon>Rhynocoris</taxon>
    </lineage>
</organism>
<keyword evidence="1" id="KW-1133">Transmembrane helix</keyword>
<accession>A0AAW1CUJ0</accession>
<dbReference type="AlphaFoldDB" id="A0AAW1CUJ0"/>
<reference evidence="2 3" key="1">
    <citation type="submission" date="2022-12" db="EMBL/GenBank/DDBJ databases">
        <title>Chromosome-level genome assembly of true bugs.</title>
        <authorList>
            <person name="Ma L."/>
            <person name="Li H."/>
        </authorList>
    </citation>
    <scope>NUCLEOTIDE SEQUENCE [LARGE SCALE GENOMIC DNA]</scope>
    <source>
        <strain evidence="2">Lab_2022b</strain>
    </source>
</reference>
<keyword evidence="1" id="KW-0812">Transmembrane</keyword>
<evidence type="ECO:0000256" key="1">
    <source>
        <dbReference type="SAM" id="Phobius"/>
    </source>
</evidence>
<feature type="transmembrane region" description="Helical" evidence="1">
    <location>
        <begin position="12"/>
        <end position="35"/>
    </location>
</feature>
<dbReference type="Proteomes" id="UP001461498">
    <property type="component" value="Unassembled WGS sequence"/>
</dbReference>